<reference evidence="1 2" key="1">
    <citation type="submission" date="2019-09" db="EMBL/GenBank/DDBJ databases">
        <title>Actinomadura physcomitrii sp. nov., a novel actinomycete isolated from moss [Physcomitrium sphaericum (Ludw) Fuernr].</title>
        <authorList>
            <person name="Zhuang X."/>
            <person name="Liu C."/>
        </authorList>
    </citation>
    <scope>NUCLEOTIDE SEQUENCE [LARGE SCALE GENOMIC DNA]</scope>
    <source>
        <strain evidence="1 2">HMC1</strain>
    </source>
</reference>
<comment type="caution">
    <text evidence="1">The sequence shown here is derived from an EMBL/GenBank/DDBJ whole genome shotgun (WGS) entry which is preliminary data.</text>
</comment>
<organism evidence="1 2">
    <name type="scientific">Actinomadura rudentiformis</name>
    <dbReference type="NCBI Taxonomy" id="359158"/>
    <lineage>
        <taxon>Bacteria</taxon>
        <taxon>Bacillati</taxon>
        <taxon>Actinomycetota</taxon>
        <taxon>Actinomycetes</taxon>
        <taxon>Streptosporangiales</taxon>
        <taxon>Thermomonosporaceae</taxon>
        <taxon>Actinomadura</taxon>
    </lineage>
</organism>
<dbReference type="OrthoDB" id="9771302at2"/>
<name>A0A6H9Z0A7_9ACTN</name>
<evidence type="ECO:0000313" key="1">
    <source>
        <dbReference type="EMBL" id="KAB2352590.1"/>
    </source>
</evidence>
<dbReference type="EMBL" id="WBMT01000001">
    <property type="protein sequence ID" value="KAB2352590.1"/>
    <property type="molecule type" value="Genomic_DNA"/>
</dbReference>
<keyword evidence="2" id="KW-1185">Reference proteome</keyword>
<accession>A0A6H9Z0A7</accession>
<gene>
    <name evidence="1" type="ORF">F8566_02695</name>
</gene>
<dbReference type="RefSeq" id="WP_151557554.1">
    <property type="nucleotide sequence ID" value="NZ_WBMT01000001.1"/>
</dbReference>
<dbReference type="SUPFAM" id="SSF51735">
    <property type="entry name" value="NAD(P)-binding Rossmann-fold domains"/>
    <property type="match status" value="1"/>
</dbReference>
<dbReference type="AlphaFoldDB" id="A0A6H9Z0A7"/>
<dbReference type="InterPro" id="IPR036291">
    <property type="entry name" value="NAD(P)-bd_dom_sf"/>
</dbReference>
<dbReference type="Proteomes" id="UP000468735">
    <property type="component" value="Unassembled WGS sequence"/>
</dbReference>
<dbReference type="Gene3D" id="3.40.50.720">
    <property type="entry name" value="NAD(P)-binding Rossmann-like Domain"/>
    <property type="match status" value="1"/>
</dbReference>
<evidence type="ECO:0000313" key="2">
    <source>
        <dbReference type="Proteomes" id="UP000468735"/>
    </source>
</evidence>
<sequence>MKIVVIGGTGLIGSKLVTGLGEHGHEAVAAAPNTGVNTLTGEGLAEVLAGASVVIDVSNSPSFEDAAVLDFFETSTRNLLAAGKAAGVNHHVALSVVGTEGRPDIGYFRAKIAQERLIKDSSIPFSIVHATQFFEFARRIADGATDGDTVRMPPVLFQPIAGDEVAQVVGRTAVGSPLNGPVEIAGPERFRMDEFFRDALTAWGDPREVVTDPHAHYFGAELQERNLVPGDGAILGEIKYADWLASGAGEQRPLRKSK</sequence>
<protein>
    <submittedName>
        <fullName evidence="1">SDR family oxidoreductase</fullName>
    </submittedName>
</protein>
<proteinExistence type="predicted"/>